<feature type="region of interest" description="Disordered" evidence="1">
    <location>
        <begin position="607"/>
        <end position="636"/>
    </location>
</feature>
<accession>A3HYN5</accession>
<dbReference type="InterPro" id="IPR011044">
    <property type="entry name" value="Quino_amine_DH_bsu"/>
</dbReference>
<dbReference type="HOGENOM" id="CLU_236304_0_0_10"/>
<keyword evidence="3" id="KW-1185">Reference proteome</keyword>
<dbReference type="OrthoDB" id="9765926at2"/>
<organism evidence="2 3">
    <name type="scientific">Algoriphagus machipongonensis</name>
    <dbReference type="NCBI Taxonomy" id="388413"/>
    <lineage>
        <taxon>Bacteria</taxon>
        <taxon>Pseudomonadati</taxon>
        <taxon>Bacteroidota</taxon>
        <taxon>Cytophagia</taxon>
        <taxon>Cytophagales</taxon>
        <taxon>Cyclobacteriaceae</taxon>
        <taxon>Algoriphagus</taxon>
    </lineage>
</organism>
<dbReference type="SUPFAM" id="SSF50969">
    <property type="entry name" value="YVTN repeat-like/Quinoprotein amine dehydrogenase"/>
    <property type="match status" value="1"/>
</dbReference>
<dbReference type="Pfam" id="PF13585">
    <property type="entry name" value="CHU_C"/>
    <property type="match status" value="1"/>
</dbReference>
<dbReference type="InterPro" id="IPR015943">
    <property type="entry name" value="WD40/YVTN_repeat-like_dom_sf"/>
</dbReference>
<dbReference type="RefSeq" id="WP_008198985.1">
    <property type="nucleotide sequence ID" value="NZ_CM001023.1"/>
</dbReference>
<dbReference type="EMBL" id="AAXU02000001">
    <property type="protein sequence ID" value="EAZ80371.1"/>
    <property type="molecule type" value="Genomic_DNA"/>
</dbReference>
<name>A3HYN5_9BACT</name>
<dbReference type="STRING" id="388413.ALPR1_05595"/>
<protein>
    <submittedName>
        <fullName evidence="2">Uncharacterized protein</fullName>
    </submittedName>
</protein>
<dbReference type="SUPFAM" id="SSF82171">
    <property type="entry name" value="DPP6 N-terminal domain-like"/>
    <property type="match status" value="1"/>
</dbReference>
<gene>
    <name evidence="2" type="ORF">ALPR1_05595</name>
</gene>
<dbReference type="Proteomes" id="UP000003919">
    <property type="component" value="Unassembled WGS sequence"/>
</dbReference>
<dbReference type="InterPro" id="IPR013783">
    <property type="entry name" value="Ig-like_fold"/>
</dbReference>
<feature type="compositionally biased region" description="Gly residues" evidence="1">
    <location>
        <begin position="514"/>
        <end position="532"/>
    </location>
</feature>
<dbReference type="Gene3D" id="2.60.40.10">
    <property type="entry name" value="Immunoglobulins"/>
    <property type="match status" value="1"/>
</dbReference>
<comment type="caution">
    <text evidence="2">The sequence shown here is derived from an EMBL/GenBank/DDBJ whole genome shotgun (WGS) entry which is preliminary data.</text>
</comment>
<evidence type="ECO:0000256" key="1">
    <source>
        <dbReference type="SAM" id="MobiDB-lite"/>
    </source>
</evidence>
<feature type="region of interest" description="Disordered" evidence="1">
    <location>
        <begin position="512"/>
        <end position="532"/>
    </location>
</feature>
<dbReference type="Gene3D" id="2.130.10.10">
    <property type="entry name" value="YVTN repeat-like/Quinoprotein amine dehydrogenase"/>
    <property type="match status" value="1"/>
</dbReference>
<reference evidence="2 3" key="1">
    <citation type="journal article" date="2011" name="J. Bacteriol.">
        <title>Complete genome sequence of Algoriphagus sp. PR1, bacterial prey of a colony-forming choanoflagellate.</title>
        <authorList>
            <person name="Alegado R.A."/>
            <person name="Ferriera S."/>
            <person name="Nusbaum C."/>
            <person name="Young S.K."/>
            <person name="Zeng Q."/>
            <person name="Imamovic A."/>
            <person name="Fairclough S.R."/>
            <person name="King N."/>
        </authorList>
    </citation>
    <scope>NUCLEOTIDE SEQUENCE [LARGE SCALE GENOMIC DNA]</scope>
    <source>
        <strain evidence="2 3">PR1</strain>
    </source>
</reference>
<proteinExistence type="predicted"/>
<evidence type="ECO:0000313" key="2">
    <source>
        <dbReference type="EMBL" id="EAZ80371.1"/>
    </source>
</evidence>
<sequence length="1847" mass="198269">MKSNPNSIRFKYIFSLFLLYTLFGIESKVLSQGFNENEWIFGSCETGDSNYLSFGKGGTATVQSLPNSVLLGKNNSAIAIDPITGQPLFQTNGELVYDFSQAPIEGSAPGLNGNVDGSQQVATGFLEYDPEGNKLFYIFYTSPGGELQYALVDMNAPGQASGNERPLGEVTSKDVSMGNASGALLVVKTSSSPSYLISFDGGNLVSQRIETTEGSFSTTDTQSLPFTPERIIFDESAGKLILIPANSSDQITVLDFNSSNGSFSNSSPITTVPGSGEYGGAEFSPDGSFIYYSLGDSLYRVPSNDLSATPETLPLTTPIDTIHDVKVGPDGSLYYIYEEVAGGPQLIGKVDNPDEIDLTLVTLEEDPFMGADFCGTIFPVFAPNADIAPSVDFTWDPEMPCANNPIQLTSILTPENYTPSSYSWEFSPPLTDSDGNELDADYDQEHFLIPADAASGTDISVTLTVEYEDGTSQTSTKSIPLTENNLEANFTPSDTTLCMSCIDIGPLLEAQNQGGDGEGGAPGIGGGSGGGGSGGGDNYEYFWSNHRDEGWGTRTENEVCQPGLYWALVREPGSSCYAYAEIRIKIWDLEDQSNNIWYFGDGAGLDFNPDPDDPDAPTPRPIESRHPQNIPAGTTTISDETGQVLFYTDGDSVWDLNGNIMENGDTIGGDNSASQSVLAVPVPDEQTLFYLFTTQQAANGSNEVSYSLVDIKAENPSGVGNVVTKDNFLFSPSTEHTAAYSAGDTTWMMFHELGNNTFRGYPVTAEGIGPPVLSSVGSNHGFNSGVGAMKFNSDGDKVAVTISEGGCNKLELFDFDSDTGEMTEYARIDLGCDGEVYGLEFSEDGERVFVSYRNGGPGIEEFIVKAVENDDPDATVCPTCFDGASTRAEIEACINSTKNAISQTSGQNLGALQIGPNGQIYVAVVGDNRIGQISVGSGCDSESSFNMDGVEPMPGTSNLGLPSFVQNSGSSIPEPALSGPPRICLDPENDSGALFEGGGEPDIDSYFWTITDENGLVVLDNFGGPGEEFQSYEHIFAEAGLYTVDLRVDRCGDPTYYEASLEIQVDEPPVLTLEDDVTLCSNSPVTLTAIDGYDPAEGIYDFEWTNAAGQLIGDENSNSITVEEESIYSVSVSFRLPDGLSDDEAALYETCPSTAEVFVGPAFEFELNQTAEEVCYEETSLIFAPDTPITGEWFYTLDGDPTRTSLGNFFELELFINTLPGPGEYEIIFVTQDPILEGCTVEKKVDLLVNELPIFTATQTNPATDCSTADGSFEVTMQGTAETLTVLETGEVFNNVMAGSTVQVIDLLPGVYTIEAENSLGCVYSGSVTVENLNPPQLLEFTVSTQDELCSPTGVNPGIITISFDGGVAQIGDYTIVRQGDGQTFTAPLPNQPSFDVEVPYGDYLIEVSDASGCKIPDPTVYTIAQKNQVVFSVPTDFTACESFTFTPDSPDTLTYTVTNSSGVTVSAEPDGSYIITSSDTYTVLGEDPTGENCPRTIDMVANITQPIDFEVSPPIVDCQSGYQYEAILNNALPDDVIFLWKDEGGVIVGRSQIFVPSREGTYSLEVQPSSGGLCQTAAISLEAEILVDDLQVALDVTPFCVDQTSTTISIDADLSNVAAIEWFIGQGGTKTRIPTLDDMPIIEVSQEGTYEAILRSSQGCEIGRANGVVAKSSIVPPVVPTSITICELEGVTESISPGMYDNYSWTLNGNEVSQDSVFTPTLPGIYTLEVSDNIGCSYIETIEVIEDCELKISFPNGVVLNDPNRNFILYANEYIDFVEVFIYNRWGELIFYCDHENLEPGQAFCPWDGQLNGNFVPNGTYAVVVKLTSEDQNITQKITKAVTVIQ</sequence>
<evidence type="ECO:0000313" key="3">
    <source>
        <dbReference type="Proteomes" id="UP000003919"/>
    </source>
</evidence>
<dbReference type="eggNOG" id="COG3291">
    <property type="taxonomic scope" value="Bacteria"/>
</dbReference>